<dbReference type="PROSITE" id="PS50158">
    <property type="entry name" value="ZF_CCHC"/>
    <property type="match status" value="1"/>
</dbReference>
<dbReference type="OrthoDB" id="8026949at2759"/>
<dbReference type="InterPro" id="IPR001878">
    <property type="entry name" value="Znf_CCHC"/>
</dbReference>
<organism evidence="3 4">
    <name type="scientific">Choiromyces venosus 120613-1</name>
    <dbReference type="NCBI Taxonomy" id="1336337"/>
    <lineage>
        <taxon>Eukaryota</taxon>
        <taxon>Fungi</taxon>
        <taxon>Dikarya</taxon>
        <taxon>Ascomycota</taxon>
        <taxon>Pezizomycotina</taxon>
        <taxon>Pezizomycetes</taxon>
        <taxon>Pezizales</taxon>
        <taxon>Tuberaceae</taxon>
        <taxon>Choiromyces</taxon>
    </lineage>
</organism>
<dbReference type="STRING" id="1336337.A0A3N4JE52"/>
<feature type="domain" description="CCHC-type" evidence="2">
    <location>
        <begin position="2"/>
        <end position="17"/>
    </location>
</feature>
<sequence length="86" mass="10078">MCRNCTQEGHYTAECTNPRKLDLSHIVDRSQEEAWDLMTKANDAKDFDSFKQHMLEYLKASPGTKLDEIEKAMRTQGFNYWIYALV</sequence>
<dbReference type="InterPro" id="IPR036875">
    <property type="entry name" value="Znf_CCHC_sf"/>
</dbReference>
<dbReference type="AlphaFoldDB" id="A0A3N4JE52"/>
<dbReference type="GO" id="GO:0008270">
    <property type="term" value="F:zinc ion binding"/>
    <property type="evidence" value="ECO:0007669"/>
    <property type="project" value="UniProtKB-KW"/>
</dbReference>
<dbReference type="SUPFAM" id="SSF57756">
    <property type="entry name" value="Retrovirus zinc finger-like domains"/>
    <property type="match status" value="1"/>
</dbReference>
<proteinExistence type="predicted"/>
<dbReference type="Gene3D" id="4.10.60.10">
    <property type="entry name" value="Zinc finger, CCHC-type"/>
    <property type="match status" value="1"/>
</dbReference>
<accession>A0A3N4JE52</accession>
<dbReference type="GO" id="GO:0003676">
    <property type="term" value="F:nucleic acid binding"/>
    <property type="evidence" value="ECO:0007669"/>
    <property type="project" value="InterPro"/>
</dbReference>
<evidence type="ECO:0000256" key="1">
    <source>
        <dbReference type="PROSITE-ProRule" id="PRU00047"/>
    </source>
</evidence>
<gene>
    <name evidence="3" type="ORF">L873DRAFT_1216256</name>
</gene>
<dbReference type="EMBL" id="ML120413">
    <property type="protein sequence ID" value="RPA96535.1"/>
    <property type="molecule type" value="Genomic_DNA"/>
</dbReference>
<evidence type="ECO:0000313" key="4">
    <source>
        <dbReference type="Proteomes" id="UP000276215"/>
    </source>
</evidence>
<dbReference type="Proteomes" id="UP000276215">
    <property type="component" value="Unassembled WGS sequence"/>
</dbReference>
<reference evidence="3 4" key="1">
    <citation type="journal article" date="2018" name="Nat. Ecol. Evol.">
        <title>Pezizomycetes genomes reveal the molecular basis of ectomycorrhizal truffle lifestyle.</title>
        <authorList>
            <person name="Murat C."/>
            <person name="Payen T."/>
            <person name="Noel B."/>
            <person name="Kuo A."/>
            <person name="Morin E."/>
            <person name="Chen J."/>
            <person name="Kohler A."/>
            <person name="Krizsan K."/>
            <person name="Balestrini R."/>
            <person name="Da Silva C."/>
            <person name="Montanini B."/>
            <person name="Hainaut M."/>
            <person name="Levati E."/>
            <person name="Barry K.W."/>
            <person name="Belfiori B."/>
            <person name="Cichocki N."/>
            <person name="Clum A."/>
            <person name="Dockter R.B."/>
            <person name="Fauchery L."/>
            <person name="Guy J."/>
            <person name="Iotti M."/>
            <person name="Le Tacon F."/>
            <person name="Lindquist E.A."/>
            <person name="Lipzen A."/>
            <person name="Malagnac F."/>
            <person name="Mello A."/>
            <person name="Molinier V."/>
            <person name="Miyauchi S."/>
            <person name="Poulain J."/>
            <person name="Riccioni C."/>
            <person name="Rubini A."/>
            <person name="Sitrit Y."/>
            <person name="Splivallo R."/>
            <person name="Traeger S."/>
            <person name="Wang M."/>
            <person name="Zifcakova L."/>
            <person name="Wipf D."/>
            <person name="Zambonelli A."/>
            <person name="Paolocci F."/>
            <person name="Nowrousian M."/>
            <person name="Ottonello S."/>
            <person name="Baldrian P."/>
            <person name="Spatafora J.W."/>
            <person name="Henrissat B."/>
            <person name="Nagy L.G."/>
            <person name="Aury J.M."/>
            <person name="Wincker P."/>
            <person name="Grigoriev I.V."/>
            <person name="Bonfante P."/>
            <person name="Martin F.M."/>
        </authorList>
    </citation>
    <scope>NUCLEOTIDE SEQUENCE [LARGE SCALE GENOMIC DNA]</scope>
    <source>
        <strain evidence="3 4">120613-1</strain>
    </source>
</reference>
<keyword evidence="1" id="KW-0862">Zinc</keyword>
<keyword evidence="1" id="KW-0863">Zinc-finger</keyword>
<evidence type="ECO:0000313" key="3">
    <source>
        <dbReference type="EMBL" id="RPA96535.1"/>
    </source>
</evidence>
<keyword evidence="1" id="KW-0479">Metal-binding</keyword>
<evidence type="ECO:0000259" key="2">
    <source>
        <dbReference type="PROSITE" id="PS50158"/>
    </source>
</evidence>
<protein>
    <recommendedName>
        <fullName evidence="2">CCHC-type domain-containing protein</fullName>
    </recommendedName>
</protein>
<name>A0A3N4JE52_9PEZI</name>
<keyword evidence="4" id="KW-1185">Reference proteome</keyword>